<keyword evidence="1" id="KW-0472">Membrane</keyword>
<reference evidence="3" key="1">
    <citation type="submission" date="2022-02" db="EMBL/GenBank/DDBJ databases">
        <authorList>
            <person name="Giguere J D."/>
        </authorList>
    </citation>
    <scope>NUCLEOTIDE SEQUENCE</scope>
    <source>
        <strain evidence="3">CCAP 1055/1</strain>
    </source>
</reference>
<protein>
    <submittedName>
        <fullName evidence="3">Uncharacterized protein</fullName>
    </submittedName>
</protein>
<dbReference type="EMBL" id="OU594944">
    <property type="protein sequence ID" value="CAG9288382.1"/>
    <property type="molecule type" value="Genomic_DNA"/>
</dbReference>
<sequence length="132" mass="14226">MMSAVKSLLVVIIAILISTTVGFLPHLPVRHLSPSISDALSRFILKESGGNNEESMPPSKLSLEEKMKNWEATEEEQKAASLGGVVPGRSDAFDIGLFVLFPLMVLSGLAFAFFPLIMDKIDVDSVGPPPMV</sequence>
<gene>
    <name evidence="3" type="ORF">PTTT1_LOCUS38366</name>
</gene>
<feature type="chain" id="PRO_5035424320" evidence="2">
    <location>
        <begin position="23"/>
        <end position="132"/>
    </location>
</feature>
<dbReference type="AlphaFoldDB" id="A0A8J9TBA4"/>
<accession>A0A8J9TBA4</accession>
<keyword evidence="1" id="KW-0812">Transmembrane</keyword>
<organism evidence="3">
    <name type="scientific">Phaeodactylum tricornutum</name>
    <name type="common">Diatom</name>
    <dbReference type="NCBI Taxonomy" id="2850"/>
    <lineage>
        <taxon>Eukaryota</taxon>
        <taxon>Sar</taxon>
        <taxon>Stramenopiles</taxon>
        <taxon>Ochrophyta</taxon>
        <taxon>Bacillariophyta</taxon>
        <taxon>Bacillariophyceae</taxon>
        <taxon>Bacillariophycidae</taxon>
        <taxon>Naviculales</taxon>
        <taxon>Phaeodactylaceae</taxon>
        <taxon>Phaeodactylum</taxon>
    </lineage>
</organism>
<feature type="transmembrane region" description="Helical" evidence="1">
    <location>
        <begin position="95"/>
        <end position="117"/>
    </location>
</feature>
<feature type="signal peptide" evidence="2">
    <location>
        <begin position="1"/>
        <end position="22"/>
    </location>
</feature>
<evidence type="ECO:0000256" key="1">
    <source>
        <dbReference type="SAM" id="Phobius"/>
    </source>
</evidence>
<dbReference type="Proteomes" id="UP000836788">
    <property type="component" value="Chromosome 3"/>
</dbReference>
<evidence type="ECO:0000313" key="3">
    <source>
        <dbReference type="EMBL" id="CAG9288382.1"/>
    </source>
</evidence>
<keyword evidence="2" id="KW-0732">Signal</keyword>
<evidence type="ECO:0000256" key="2">
    <source>
        <dbReference type="SAM" id="SignalP"/>
    </source>
</evidence>
<keyword evidence="1" id="KW-1133">Transmembrane helix</keyword>
<proteinExistence type="predicted"/>
<name>A0A8J9TBA4_PHATR</name>